<evidence type="ECO:0000256" key="1">
    <source>
        <dbReference type="SAM" id="MobiDB-lite"/>
    </source>
</evidence>
<proteinExistence type="predicted"/>
<comment type="caution">
    <text evidence="2">The sequence shown here is derived from an EMBL/GenBank/DDBJ whole genome shotgun (WGS) entry which is preliminary data.</text>
</comment>
<evidence type="ECO:0000313" key="3">
    <source>
        <dbReference type="Proteomes" id="UP001054945"/>
    </source>
</evidence>
<dbReference type="AlphaFoldDB" id="A0AAV4NLY6"/>
<sequence>MRCASCVEEHRVELVEREVERTLERGRDGRENIGRVQSSDSQDAQRKFTDGETALQIFTHAPRVKIDIQELIVGINQ</sequence>
<feature type="region of interest" description="Disordered" evidence="1">
    <location>
        <begin position="25"/>
        <end position="46"/>
    </location>
</feature>
<evidence type="ECO:0000313" key="2">
    <source>
        <dbReference type="EMBL" id="GIX84951.1"/>
    </source>
</evidence>
<name>A0AAV4NLY6_CAEEX</name>
<protein>
    <submittedName>
        <fullName evidence="2">Uncharacterized protein</fullName>
    </submittedName>
</protein>
<accession>A0AAV4NLY6</accession>
<dbReference type="EMBL" id="BPLR01021015">
    <property type="protein sequence ID" value="GIX84951.1"/>
    <property type="molecule type" value="Genomic_DNA"/>
</dbReference>
<organism evidence="2 3">
    <name type="scientific">Caerostris extrusa</name>
    <name type="common">Bark spider</name>
    <name type="synonym">Caerostris bankana</name>
    <dbReference type="NCBI Taxonomy" id="172846"/>
    <lineage>
        <taxon>Eukaryota</taxon>
        <taxon>Metazoa</taxon>
        <taxon>Ecdysozoa</taxon>
        <taxon>Arthropoda</taxon>
        <taxon>Chelicerata</taxon>
        <taxon>Arachnida</taxon>
        <taxon>Araneae</taxon>
        <taxon>Araneomorphae</taxon>
        <taxon>Entelegynae</taxon>
        <taxon>Araneoidea</taxon>
        <taxon>Araneidae</taxon>
        <taxon>Caerostris</taxon>
    </lineage>
</organism>
<gene>
    <name evidence="2" type="ORF">CEXT_107121</name>
</gene>
<dbReference type="Proteomes" id="UP001054945">
    <property type="component" value="Unassembled WGS sequence"/>
</dbReference>
<keyword evidence="3" id="KW-1185">Reference proteome</keyword>
<reference evidence="2 3" key="1">
    <citation type="submission" date="2021-06" db="EMBL/GenBank/DDBJ databases">
        <title>Caerostris extrusa draft genome.</title>
        <authorList>
            <person name="Kono N."/>
            <person name="Arakawa K."/>
        </authorList>
    </citation>
    <scope>NUCLEOTIDE SEQUENCE [LARGE SCALE GENOMIC DNA]</scope>
</reference>